<proteinExistence type="predicted"/>
<sequence>MSEFHTFLYYANRVVVPGFVIPQRVYRTDTVFQPSPPVQFFDRGHFGIRLTDALSSNSSGLADGSRPIVLTQSAMKIAIRIWWPGYDKWMKHMHVYGHTSDRLPITKAMLALHVARLVQEFRNDMINEQSADGSRDWWLSNIPFDKIVLVELRHVSPGSWQPVLCYAA</sequence>
<dbReference type="EMBL" id="MU274915">
    <property type="protein sequence ID" value="KAI0087971.1"/>
    <property type="molecule type" value="Genomic_DNA"/>
</dbReference>
<dbReference type="Proteomes" id="UP001055072">
    <property type="component" value="Unassembled WGS sequence"/>
</dbReference>
<comment type="caution">
    <text evidence="1">The sequence shown here is derived from an EMBL/GenBank/DDBJ whole genome shotgun (WGS) entry which is preliminary data.</text>
</comment>
<evidence type="ECO:0000313" key="1">
    <source>
        <dbReference type="EMBL" id="KAI0087971.1"/>
    </source>
</evidence>
<evidence type="ECO:0000313" key="2">
    <source>
        <dbReference type="Proteomes" id="UP001055072"/>
    </source>
</evidence>
<gene>
    <name evidence="1" type="ORF">BDY19DRAFT_994394</name>
</gene>
<name>A0ACB8U185_9APHY</name>
<reference evidence="1" key="1">
    <citation type="journal article" date="2021" name="Environ. Microbiol.">
        <title>Gene family expansions and transcriptome signatures uncover fungal adaptations to wood decay.</title>
        <authorList>
            <person name="Hage H."/>
            <person name="Miyauchi S."/>
            <person name="Viragh M."/>
            <person name="Drula E."/>
            <person name="Min B."/>
            <person name="Chaduli D."/>
            <person name="Navarro D."/>
            <person name="Favel A."/>
            <person name="Norest M."/>
            <person name="Lesage-Meessen L."/>
            <person name="Balint B."/>
            <person name="Merenyi Z."/>
            <person name="de Eugenio L."/>
            <person name="Morin E."/>
            <person name="Martinez A.T."/>
            <person name="Baldrian P."/>
            <person name="Stursova M."/>
            <person name="Martinez M.J."/>
            <person name="Novotny C."/>
            <person name="Magnuson J.K."/>
            <person name="Spatafora J.W."/>
            <person name="Maurice S."/>
            <person name="Pangilinan J."/>
            <person name="Andreopoulos W."/>
            <person name="LaButti K."/>
            <person name="Hundley H."/>
            <person name="Na H."/>
            <person name="Kuo A."/>
            <person name="Barry K."/>
            <person name="Lipzen A."/>
            <person name="Henrissat B."/>
            <person name="Riley R."/>
            <person name="Ahrendt S."/>
            <person name="Nagy L.G."/>
            <person name="Grigoriev I.V."/>
            <person name="Martin F."/>
            <person name="Rosso M.N."/>
        </authorList>
    </citation>
    <scope>NUCLEOTIDE SEQUENCE</scope>
    <source>
        <strain evidence="1">CBS 384.51</strain>
    </source>
</reference>
<organism evidence="1 2">
    <name type="scientific">Irpex rosettiformis</name>
    <dbReference type="NCBI Taxonomy" id="378272"/>
    <lineage>
        <taxon>Eukaryota</taxon>
        <taxon>Fungi</taxon>
        <taxon>Dikarya</taxon>
        <taxon>Basidiomycota</taxon>
        <taxon>Agaricomycotina</taxon>
        <taxon>Agaricomycetes</taxon>
        <taxon>Polyporales</taxon>
        <taxon>Irpicaceae</taxon>
        <taxon>Irpex</taxon>
    </lineage>
</organism>
<keyword evidence="2" id="KW-1185">Reference proteome</keyword>
<protein>
    <submittedName>
        <fullName evidence="1">Uncharacterized protein</fullName>
    </submittedName>
</protein>
<accession>A0ACB8U185</accession>